<proteinExistence type="predicted"/>
<sequence>MSEYNNKLFIFTPMDATSFFPSGTIFSFKQYDRLIHASIKGENVKKGELVGLINKQGILEYSLNYQLFDHQVYGGVGTLTPCGKMGTRLKGVYSVTNVEETFECNFTLEKVSLQNQIAWRKKKSC</sequence>
<dbReference type="RefSeq" id="WP_160549570.1">
    <property type="nucleotide sequence ID" value="NZ_JBHLUU010000099.1"/>
</dbReference>
<name>A0ABV6KTV5_9BACI</name>
<dbReference type="EMBL" id="JBHLUU010000099">
    <property type="protein sequence ID" value="MFC0476320.1"/>
    <property type="molecule type" value="Genomic_DNA"/>
</dbReference>
<reference evidence="1 2" key="1">
    <citation type="submission" date="2024-09" db="EMBL/GenBank/DDBJ databases">
        <authorList>
            <person name="Sun Q."/>
            <person name="Mori K."/>
        </authorList>
    </citation>
    <scope>NUCLEOTIDE SEQUENCE [LARGE SCALE GENOMIC DNA]</scope>
    <source>
        <strain evidence="1 2">CGMCC 1.9126</strain>
    </source>
</reference>
<dbReference type="InterPro" id="IPR058595">
    <property type="entry name" value="Avidin-like"/>
</dbReference>
<comment type="caution">
    <text evidence="1">The sequence shown here is derived from an EMBL/GenBank/DDBJ whole genome shotgun (WGS) entry which is preliminary data.</text>
</comment>
<organism evidence="1 2">
    <name type="scientific">Robertmurraya beringensis</name>
    <dbReference type="NCBI Taxonomy" id="641660"/>
    <lineage>
        <taxon>Bacteria</taxon>
        <taxon>Bacillati</taxon>
        <taxon>Bacillota</taxon>
        <taxon>Bacilli</taxon>
        <taxon>Bacillales</taxon>
        <taxon>Bacillaceae</taxon>
        <taxon>Robertmurraya</taxon>
    </lineage>
</organism>
<evidence type="ECO:0000313" key="2">
    <source>
        <dbReference type="Proteomes" id="UP001589738"/>
    </source>
</evidence>
<dbReference type="Pfam" id="PF26421">
    <property type="entry name" value="Avidin_like"/>
    <property type="match status" value="1"/>
</dbReference>
<keyword evidence="2" id="KW-1185">Reference proteome</keyword>
<evidence type="ECO:0000313" key="1">
    <source>
        <dbReference type="EMBL" id="MFC0476320.1"/>
    </source>
</evidence>
<dbReference type="Proteomes" id="UP001589738">
    <property type="component" value="Unassembled WGS sequence"/>
</dbReference>
<accession>A0ABV6KTV5</accession>
<protein>
    <submittedName>
        <fullName evidence="1">Uncharacterized protein</fullName>
    </submittedName>
</protein>
<gene>
    <name evidence="1" type="ORF">ACFFHF_13875</name>
</gene>